<gene>
    <name evidence="1" type="ORF">SAMN05660493_01494</name>
</gene>
<dbReference type="STRING" id="1121284.SAMN05660493_01494"/>
<protein>
    <submittedName>
        <fullName evidence="1">Uncharacterized protein</fullName>
    </submittedName>
</protein>
<dbReference type="Proteomes" id="UP000187261">
    <property type="component" value="Unassembled WGS sequence"/>
</dbReference>
<evidence type="ECO:0000313" key="1">
    <source>
        <dbReference type="EMBL" id="SIT96799.1"/>
    </source>
</evidence>
<keyword evidence="2" id="KW-1185">Reference proteome</keyword>
<name>A0A1U7PV86_9FLAO</name>
<dbReference type="AlphaFoldDB" id="A0A1U7PV86"/>
<evidence type="ECO:0000313" key="2">
    <source>
        <dbReference type="Proteomes" id="UP000187261"/>
    </source>
</evidence>
<dbReference type="EMBL" id="FTPU01000013">
    <property type="protein sequence ID" value="SIT96799.1"/>
    <property type="molecule type" value="Genomic_DNA"/>
</dbReference>
<sequence>MIMDYLFVNRACSIFWGECNSESKGSAIPKFKECNSEIPCFFGGVQFRKGEL</sequence>
<accession>A0A1U7PV86</accession>
<reference evidence="2" key="1">
    <citation type="submission" date="2016-10" db="EMBL/GenBank/DDBJ databases">
        <authorList>
            <person name="Varghese N."/>
            <person name="Submissions S."/>
        </authorList>
    </citation>
    <scope>NUCLEOTIDE SEQUENCE [LARGE SCALE GENOMIC DNA]</scope>
    <source>
        <strain evidence="2">DSM 19482</strain>
    </source>
</reference>
<organism evidence="1 2">
    <name type="scientific">Epilithonimonas bovis DSM 19482</name>
    <dbReference type="NCBI Taxonomy" id="1121284"/>
    <lineage>
        <taxon>Bacteria</taxon>
        <taxon>Pseudomonadati</taxon>
        <taxon>Bacteroidota</taxon>
        <taxon>Flavobacteriia</taxon>
        <taxon>Flavobacteriales</taxon>
        <taxon>Weeksellaceae</taxon>
        <taxon>Chryseobacterium group</taxon>
        <taxon>Epilithonimonas</taxon>
    </lineage>
</organism>
<proteinExistence type="predicted"/>